<protein>
    <submittedName>
        <fullName evidence="1">Uncharacterized protein</fullName>
    </submittedName>
</protein>
<gene>
    <name evidence="1" type="ORF">BACERE00185_01921</name>
</gene>
<dbReference type="EMBL" id="FWZD01000040">
    <property type="protein sequence ID" value="SMD94737.1"/>
    <property type="molecule type" value="Genomic_DNA"/>
</dbReference>
<evidence type="ECO:0000313" key="2">
    <source>
        <dbReference type="Proteomes" id="UP000194439"/>
    </source>
</evidence>
<accession>A0A1Y5ZE24</accession>
<evidence type="ECO:0000313" key="1">
    <source>
        <dbReference type="EMBL" id="SMD94737.1"/>
    </source>
</evidence>
<dbReference type="Proteomes" id="UP000194439">
    <property type="component" value="Unassembled WGS sequence"/>
</dbReference>
<proteinExistence type="predicted"/>
<sequence length="85" mass="10207">MKGVIFKVKWKKEDVIFETMREAEVWADAVANEMYGRVFDGYETLDYKIAYALTFFLAQNREFNIYTNVEFNNDIKVYKVWIITN</sequence>
<dbReference type="AlphaFoldDB" id="A0A1Y5ZE24"/>
<organism evidence="1 2">
    <name type="scientific">Bacillus mobilis</name>
    <dbReference type="NCBI Taxonomy" id="2026190"/>
    <lineage>
        <taxon>Bacteria</taxon>
        <taxon>Bacillati</taxon>
        <taxon>Bacillota</taxon>
        <taxon>Bacilli</taxon>
        <taxon>Bacillales</taxon>
        <taxon>Bacillaceae</taxon>
        <taxon>Bacillus</taxon>
        <taxon>Bacillus cereus group</taxon>
    </lineage>
</organism>
<name>A0A1Y5ZE24_9BACI</name>
<reference evidence="2" key="1">
    <citation type="submission" date="2017-04" db="EMBL/GenBank/DDBJ databases">
        <authorList>
            <person name="Criscuolo A."/>
        </authorList>
    </citation>
    <scope>NUCLEOTIDE SEQUENCE [LARGE SCALE GENOMIC DNA]</scope>
</reference>